<dbReference type="EMBL" id="LHPF02000010">
    <property type="protein sequence ID" value="PSC72519.1"/>
    <property type="molecule type" value="Genomic_DNA"/>
</dbReference>
<organism evidence="1 2">
    <name type="scientific">Micractinium conductrix</name>
    <dbReference type="NCBI Taxonomy" id="554055"/>
    <lineage>
        <taxon>Eukaryota</taxon>
        <taxon>Viridiplantae</taxon>
        <taxon>Chlorophyta</taxon>
        <taxon>core chlorophytes</taxon>
        <taxon>Trebouxiophyceae</taxon>
        <taxon>Chlorellales</taxon>
        <taxon>Chlorellaceae</taxon>
        <taxon>Chlorella clade</taxon>
        <taxon>Micractinium</taxon>
    </lineage>
</organism>
<reference evidence="1 2" key="1">
    <citation type="journal article" date="2018" name="Plant J.">
        <title>Genome sequences of Chlorella sorokiniana UTEX 1602 and Micractinium conductrix SAG 241.80: implications to maltose excretion by a green alga.</title>
        <authorList>
            <person name="Arriola M.B."/>
            <person name="Velmurugan N."/>
            <person name="Zhang Y."/>
            <person name="Plunkett M.H."/>
            <person name="Hondzo H."/>
            <person name="Barney B.M."/>
        </authorList>
    </citation>
    <scope>NUCLEOTIDE SEQUENCE [LARGE SCALE GENOMIC DNA]</scope>
    <source>
        <strain evidence="1 2">SAG 241.80</strain>
    </source>
</reference>
<evidence type="ECO:0000313" key="1">
    <source>
        <dbReference type="EMBL" id="PSC72519.1"/>
    </source>
</evidence>
<protein>
    <submittedName>
        <fullName evidence="1">V-set and immunoglobulin domain-containing 4 isoform X1</fullName>
    </submittedName>
</protein>
<dbReference type="Proteomes" id="UP000239649">
    <property type="component" value="Unassembled WGS sequence"/>
</dbReference>
<proteinExistence type="predicted"/>
<sequence>MASDTCWRVEPNLAEFAPVNDVRQWGGILWPSGSTMLAAYTSPGTPSCEPVVPSLVCFFSDSPSVPPRYQLESGVSEDFAITFYPGAVHPVGTYFEVEIMISPSA</sequence>
<comment type="caution">
    <text evidence="1">The sequence shown here is derived from an EMBL/GenBank/DDBJ whole genome shotgun (WGS) entry which is preliminary data.</text>
</comment>
<gene>
    <name evidence="1" type="ORF">C2E20_4148</name>
</gene>
<keyword evidence="2" id="KW-1185">Reference proteome</keyword>
<dbReference type="AlphaFoldDB" id="A0A2P6VEM1"/>
<name>A0A2P6VEM1_9CHLO</name>
<accession>A0A2P6VEM1</accession>
<evidence type="ECO:0000313" key="2">
    <source>
        <dbReference type="Proteomes" id="UP000239649"/>
    </source>
</evidence>